<keyword evidence="3" id="KW-1185">Reference proteome</keyword>
<dbReference type="InParanoid" id="A0A401GKG3"/>
<reference evidence="2 3" key="1">
    <citation type="journal article" date="2018" name="Sci. Rep.">
        <title>Genome sequence of the cauliflower mushroom Sparassis crispa (Hanabiratake) and its association with beneficial usage.</title>
        <authorList>
            <person name="Kiyama R."/>
            <person name="Furutani Y."/>
            <person name="Kawaguchi K."/>
            <person name="Nakanishi T."/>
        </authorList>
    </citation>
    <scope>NUCLEOTIDE SEQUENCE [LARGE SCALE GENOMIC DNA]</scope>
</reference>
<feature type="compositionally biased region" description="Polar residues" evidence="1">
    <location>
        <begin position="251"/>
        <end position="262"/>
    </location>
</feature>
<feature type="compositionally biased region" description="Polar residues" evidence="1">
    <location>
        <begin position="1"/>
        <end position="10"/>
    </location>
</feature>
<dbReference type="EMBL" id="BFAD01000004">
    <property type="protein sequence ID" value="GBE82639.1"/>
    <property type="molecule type" value="Genomic_DNA"/>
</dbReference>
<evidence type="ECO:0000313" key="3">
    <source>
        <dbReference type="Proteomes" id="UP000287166"/>
    </source>
</evidence>
<feature type="compositionally biased region" description="Polar residues" evidence="1">
    <location>
        <begin position="163"/>
        <end position="179"/>
    </location>
</feature>
<sequence>MDQDPPNDTTRTMEDTSRTIEDRTTDDTSEYTRWLDRKPYATESHLSGTSASNVVMEAINDTIVVSGVDSDVDAEGDANREWREPKVVRSGHSRSHRKKGSMTVASGQLQVQSPKKVHFTPSVEAATASPIVSSPARDAFSANDDHSGQRAGFPASPNAPTAWKSSSKQSSGGNVQFPSALTVETRGRTSKSLARSSDPGYPARQDRDKSSGRSAAKRSKSMDTLEHVSRPQEVDKPNDNWTREKVARPLRSSSSERNSQKAVTRDARYSLPALTTGPTDAPASGAPRKSWVVNLLGHALCLTQDQTPIETQPSWSSTSTNLRERRGIAGSLVLPAACDPDSEHRQSSLSSGGRDANRSTFHSHGERTRRSREADRSRSDVGGRPKIFHPTLEPGFQERHPRDSATTHHQRSKSLPARGPRSPSQMRHSWIRFNSGLDIQLHANYHHLGGDYSSQREMQHVFGQTGSAQEDTRQEESSPQERTDSEELVMIGAGEAALRTRAKARRIYMTDRKRTI</sequence>
<dbReference type="GeneID" id="38779556"/>
<feature type="region of interest" description="Disordered" evidence="1">
    <location>
        <begin position="1"/>
        <end position="30"/>
    </location>
</feature>
<feature type="compositionally biased region" description="Basic and acidic residues" evidence="1">
    <location>
        <begin position="470"/>
        <end position="485"/>
    </location>
</feature>
<protein>
    <submittedName>
        <fullName evidence="2">Uncharacterized protein</fullName>
    </submittedName>
</protein>
<feature type="compositionally biased region" description="Basic and acidic residues" evidence="1">
    <location>
        <begin position="11"/>
        <end position="26"/>
    </location>
</feature>
<gene>
    <name evidence="2" type="ORF">SCP_0410240</name>
</gene>
<feature type="compositionally biased region" description="Basic and acidic residues" evidence="1">
    <location>
        <begin position="77"/>
        <end position="87"/>
    </location>
</feature>
<feature type="compositionally biased region" description="Basic and acidic residues" evidence="1">
    <location>
        <begin position="363"/>
        <end position="383"/>
    </location>
</feature>
<dbReference type="Proteomes" id="UP000287166">
    <property type="component" value="Unassembled WGS sequence"/>
</dbReference>
<dbReference type="AlphaFoldDB" id="A0A401GKG3"/>
<feature type="region of interest" description="Disordered" evidence="1">
    <location>
        <begin position="72"/>
        <end position="286"/>
    </location>
</feature>
<name>A0A401GKG3_9APHY</name>
<feature type="compositionally biased region" description="Basic and acidic residues" evidence="1">
    <location>
        <begin position="220"/>
        <end position="247"/>
    </location>
</feature>
<feature type="compositionally biased region" description="Basic residues" evidence="1">
    <location>
        <begin position="89"/>
        <end position="100"/>
    </location>
</feature>
<comment type="caution">
    <text evidence="2">The sequence shown here is derived from an EMBL/GenBank/DDBJ whole genome shotgun (WGS) entry which is preliminary data.</text>
</comment>
<dbReference type="RefSeq" id="XP_027613552.1">
    <property type="nucleotide sequence ID" value="XM_027757751.1"/>
</dbReference>
<evidence type="ECO:0000313" key="2">
    <source>
        <dbReference type="EMBL" id="GBE82639.1"/>
    </source>
</evidence>
<feature type="compositionally biased region" description="Basic and acidic residues" evidence="1">
    <location>
        <begin position="396"/>
        <end position="406"/>
    </location>
</feature>
<feature type="region of interest" description="Disordered" evidence="1">
    <location>
        <begin position="335"/>
        <end position="426"/>
    </location>
</feature>
<evidence type="ECO:0000256" key="1">
    <source>
        <dbReference type="SAM" id="MobiDB-lite"/>
    </source>
</evidence>
<feature type="compositionally biased region" description="Polar residues" evidence="1">
    <location>
        <begin position="103"/>
        <end position="113"/>
    </location>
</feature>
<proteinExistence type="predicted"/>
<accession>A0A401GKG3</accession>
<feature type="region of interest" description="Disordered" evidence="1">
    <location>
        <begin position="463"/>
        <end position="486"/>
    </location>
</feature>
<organism evidence="2 3">
    <name type="scientific">Sparassis crispa</name>
    <dbReference type="NCBI Taxonomy" id="139825"/>
    <lineage>
        <taxon>Eukaryota</taxon>
        <taxon>Fungi</taxon>
        <taxon>Dikarya</taxon>
        <taxon>Basidiomycota</taxon>
        <taxon>Agaricomycotina</taxon>
        <taxon>Agaricomycetes</taxon>
        <taxon>Polyporales</taxon>
        <taxon>Sparassidaceae</taxon>
        <taxon>Sparassis</taxon>
    </lineage>
</organism>